<reference evidence="2 3" key="1">
    <citation type="submission" date="2014-12" db="EMBL/GenBank/DDBJ databases">
        <title>Denitrispirillum autotrophicum gen. nov., sp. nov., Denitrifying, Facultatively Autotrophic Bacteria Isolated from Rice Paddy Soil.</title>
        <authorList>
            <person name="Ishii S."/>
            <person name="Ashida N."/>
            <person name="Ohno H."/>
            <person name="Otsuka S."/>
            <person name="Yokota A."/>
            <person name="Senoo K."/>
        </authorList>
    </citation>
    <scope>NUCLEOTIDE SEQUENCE [LARGE SCALE GENOMIC DNA]</scope>
    <source>
        <strain evidence="2 3">TSA66</strain>
    </source>
</reference>
<dbReference type="EMBL" id="JWJG01000028">
    <property type="protein sequence ID" value="KIF82422.1"/>
    <property type="molecule type" value="Genomic_DNA"/>
</dbReference>
<protein>
    <recommendedName>
        <fullName evidence="1">Right handed beta helix domain-containing protein</fullName>
    </recommendedName>
</protein>
<evidence type="ECO:0000313" key="2">
    <source>
        <dbReference type="EMBL" id="KIF82422.1"/>
    </source>
</evidence>
<dbReference type="InterPro" id="IPR039448">
    <property type="entry name" value="Beta_helix"/>
</dbReference>
<dbReference type="Pfam" id="PF13229">
    <property type="entry name" value="Beta_helix"/>
    <property type="match status" value="1"/>
</dbReference>
<gene>
    <name evidence="2" type="ORF">TSA66_18975</name>
</gene>
<dbReference type="Proteomes" id="UP000031572">
    <property type="component" value="Unassembled WGS sequence"/>
</dbReference>
<evidence type="ECO:0000313" key="3">
    <source>
        <dbReference type="Proteomes" id="UP000031572"/>
    </source>
</evidence>
<dbReference type="InterPro" id="IPR012334">
    <property type="entry name" value="Pectin_lyas_fold"/>
</dbReference>
<dbReference type="PANTHER" id="PTHR36453">
    <property type="entry name" value="SECRETED PROTEIN-RELATED"/>
    <property type="match status" value="1"/>
</dbReference>
<dbReference type="InterPro" id="IPR022441">
    <property type="entry name" value="Para_beta_helix_rpt-2"/>
</dbReference>
<accession>A0A0C1YPC7</accession>
<sequence length="536" mass="55648">MQASTAAIAAPDLTQPALPLPANIANGSVVQLQCGRTYSGTLDLAGKSNVTVKTEGSCGKAAIMPGQAVSGWSQYQGNIYSAPIAFDAAQVLVDGQPLARAHWPSRAQTWARASSTSSSALTYPMPNGDLAGATLLFRPNDWAVEARTITGYSGGTMSLAATGKVSFDGYDLSGQPDFYVEGKLWMLDEPGEWAVSGGRLYVWTADGKSPEGRVVASPDRDGIDARNAQGITVDGVRIYAAANGINALDAKNLRVTATDIANSSENGILNSGGSGLYVDGASIRNSRHDAIAVKWGGGGETVRNSTIDASGVTGMPTNAHAAVNLTVGVGSTVSNNTVTNSGYIGIRAFRNASVTQNTVDGACLVLTDCGGMYFYSDDGQALNTVVDGNTIAHVGGSQKLAWAIDLDAASGVTVSNNTITASANGMQLHNGNGNTISGNRFSASHQAHIQMDEDGSAPSVRNNVVKNNAFTSKNGEETYRISSTLGVDSVAQFATYADNAYTSTSQTFANFNGELLNTTQWKARTGQDASSTFQTQ</sequence>
<name>A0A0C1YPC7_9BURK</name>
<dbReference type="SUPFAM" id="SSF51126">
    <property type="entry name" value="Pectin lyase-like"/>
    <property type="match status" value="2"/>
</dbReference>
<dbReference type="InterPro" id="IPR011050">
    <property type="entry name" value="Pectin_lyase_fold/virulence"/>
</dbReference>
<dbReference type="PANTHER" id="PTHR36453:SF1">
    <property type="entry name" value="RIGHT HANDED BETA HELIX DOMAIN-CONTAINING PROTEIN"/>
    <property type="match status" value="1"/>
</dbReference>
<comment type="caution">
    <text evidence="2">The sequence shown here is derived from an EMBL/GenBank/DDBJ whole genome shotgun (WGS) entry which is preliminary data.</text>
</comment>
<dbReference type="RefSeq" id="WP_040041095.1">
    <property type="nucleotide sequence ID" value="NZ_JWJG01000028.1"/>
</dbReference>
<dbReference type="OrthoDB" id="9765222at2"/>
<dbReference type="InterPro" id="IPR006626">
    <property type="entry name" value="PbH1"/>
</dbReference>
<dbReference type="Gene3D" id="2.160.20.10">
    <property type="entry name" value="Single-stranded right-handed beta-helix, Pectin lyase-like"/>
    <property type="match status" value="1"/>
</dbReference>
<keyword evidence="3" id="KW-1185">Reference proteome</keyword>
<evidence type="ECO:0000259" key="1">
    <source>
        <dbReference type="Pfam" id="PF13229"/>
    </source>
</evidence>
<dbReference type="SMART" id="SM00710">
    <property type="entry name" value="PbH1"/>
    <property type="match status" value="6"/>
</dbReference>
<dbReference type="NCBIfam" id="TIGR03804">
    <property type="entry name" value="para_beta_helix"/>
    <property type="match status" value="1"/>
</dbReference>
<proteinExistence type="predicted"/>
<dbReference type="AlphaFoldDB" id="A0A0C1YPC7"/>
<organism evidence="2 3">
    <name type="scientific">Noviherbaspirillum autotrophicum</name>
    <dbReference type="NCBI Taxonomy" id="709839"/>
    <lineage>
        <taxon>Bacteria</taxon>
        <taxon>Pseudomonadati</taxon>
        <taxon>Pseudomonadota</taxon>
        <taxon>Betaproteobacteria</taxon>
        <taxon>Burkholderiales</taxon>
        <taxon>Oxalobacteraceae</taxon>
        <taxon>Noviherbaspirillum</taxon>
    </lineage>
</organism>
<dbReference type="STRING" id="709839.TSA66_18975"/>
<feature type="domain" description="Right handed beta helix" evidence="1">
    <location>
        <begin position="222"/>
        <end position="391"/>
    </location>
</feature>